<protein>
    <recommendedName>
        <fullName evidence="4">Probable nitronate monooxygenase</fullName>
    </recommendedName>
    <alternativeName>
        <fullName evidence="11">Propionate 3-nitronate monooxygenase</fullName>
    </alternativeName>
</protein>
<evidence type="ECO:0000256" key="6">
    <source>
        <dbReference type="ARBA" id="ARBA00022630"/>
    </source>
</evidence>
<dbReference type="PANTHER" id="PTHR42747:SF3">
    <property type="entry name" value="NITRONATE MONOOXYGENASE-RELATED"/>
    <property type="match status" value="1"/>
</dbReference>
<organism evidence="13 14">
    <name type="scientific">Halobacillus mangrovi</name>
    <dbReference type="NCBI Taxonomy" id="402384"/>
    <lineage>
        <taxon>Bacteria</taxon>
        <taxon>Bacillati</taxon>
        <taxon>Bacillota</taxon>
        <taxon>Bacilli</taxon>
        <taxon>Bacillales</taxon>
        <taxon>Bacillaceae</taxon>
        <taxon>Halobacillus</taxon>
    </lineage>
</organism>
<dbReference type="FunFam" id="3.20.20.70:FF:000154">
    <property type="entry name" value="Probable nitronate monooxygenase"/>
    <property type="match status" value="1"/>
</dbReference>
<keyword evidence="5" id="KW-0216">Detoxification</keyword>
<keyword evidence="9" id="KW-0560">Oxidoreductase</keyword>
<dbReference type="STRING" id="402384.HM131_13540"/>
<dbReference type="GO" id="GO:0018580">
    <property type="term" value="F:nitronate monooxygenase activity"/>
    <property type="evidence" value="ECO:0007669"/>
    <property type="project" value="InterPro"/>
</dbReference>
<dbReference type="RefSeq" id="WP_085030269.1">
    <property type="nucleotide sequence ID" value="NZ_CP020772.1"/>
</dbReference>
<comment type="similarity">
    <text evidence="3">Belongs to the nitronate monooxygenase family. NMO class I subfamily.</text>
</comment>
<name>A0A1W5ZWY2_9BACI</name>
<dbReference type="OrthoDB" id="9778912at2"/>
<sequence>MWNDNQLLELLNIHHPIIQAGMAGGVTTPALVAAVSNAGGLGTLGAGYMKPETMKESIQGIKDLTKSPFGVNVFVPENPYATEKEIGEANRLLEPFRNELGIKEETKPQVDECLFENQINILIEERVPVCSFTFGIPPKGIIQDLKNEGIVLIGTATTVEEAILNEQYGMDTVVAQGSEAGGHRGTFSNSYNQSMIGTMSLVPQVADQLNIPLIAAGGIMDGRGVRASIVLGADGAQLGTAFVTCKESGAKPQHKEAILHTKETEAVITRSFSGKPARGITNTFVKEMEGHERKLLDYPLQNSLTKGIRKEAAKQNRPEFMSLWSGQSPRLSRSVSAAEIVQSIVAQTKRIKS</sequence>
<evidence type="ECO:0000256" key="10">
    <source>
        <dbReference type="ARBA" id="ARBA00023033"/>
    </source>
</evidence>
<dbReference type="Pfam" id="PF03060">
    <property type="entry name" value="NMO"/>
    <property type="match status" value="1"/>
</dbReference>
<dbReference type="AlphaFoldDB" id="A0A1W5ZWY2"/>
<dbReference type="PANTHER" id="PTHR42747">
    <property type="entry name" value="NITRONATE MONOOXYGENASE-RELATED"/>
    <property type="match status" value="1"/>
</dbReference>
<accession>A0A1W5ZWY2</accession>
<proteinExistence type="inferred from homology"/>
<dbReference type="Gene3D" id="3.20.20.70">
    <property type="entry name" value="Aldolase class I"/>
    <property type="match status" value="1"/>
</dbReference>
<keyword evidence="14" id="KW-1185">Reference proteome</keyword>
<dbReference type="InterPro" id="IPR013785">
    <property type="entry name" value="Aldolase_TIM"/>
</dbReference>
<evidence type="ECO:0000256" key="11">
    <source>
        <dbReference type="ARBA" id="ARBA00031155"/>
    </source>
</evidence>
<keyword evidence="7" id="KW-0288">FMN</keyword>
<dbReference type="GO" id="GO:0000166">
    <property type="term" value="F:nucleotide binding"/>
    <property type="evidence" value="ECO:0007669"/>
    <property type="project" value="UniProtKB-KW"/>
</dbReference>
<evidence type="ECO:0000256" key="9">
    <source>
        <dbReference type="ARBA" id="ARBA00023002"/>
    </source>
</evidence>
<evidence type="ECO:0000256" key="8">
    <source>
        <dbReference type="ARBA" id="ARBA00022741"/>
    </source>
</evidence>
<dbReference type="KEGG" id="hmn:HM131_13540"/>
<evidence type="ECO:0000256" key="1">
    <source>
        <dbReference type="ARBA" id="ARBA00001917"/>
    </source>
</evidence>
<evidence type="ECO:0000313" key="13">
    <source>
        <dbReference type="EMBL" id="ARI77808.1"/>
    </source>
</evidence>
<dbReference type="SUPFAM" id="SSF51412">
    <property type="entry name" value="Inosine monophosphate dehydrogenase (IMPDH)"/>
    <property type="match status" value="1"/>
</dbReference>
<dbReference type="EMBL" id="CP020772">
    <property type="protein sequence ID" value="ARI77808.1"/>
    <property type="molecule type" value="Genomic_DNA"/>
</dbReference>
<comment type="catalytic activity">
    <reaction evidence="12">
        <text>3 propionate 3-nitronate + 3 O2 + H2O = 3 3-oxopropanoate + 2 nitrate + nitrite + H2O2 + 3 H(+)</text>
        <dbReference type="Rhea" id="RHEA:57332"/>
        <dbReference type="ChEBI" id="CHEBI:15377"/>
        <dbReference type="ChEBI" id="CHEBI:15378"/>
        <dbReference type="ChEBI" id="CHEBI:15379"/>
        <dbReference type="ChEBI" id="CHEBI:16240"/>
        <dbReference type="ChEBI" id="CHEBI:16301"/>
        <dbReference type="ChEBI" id="CHEBI:17632"/>
        <dbReference type="ChEBI" id="CHEBI:33190"/>
        <dbReference type="ChEBI" id="CHEBI:136067"/>
    </reaction>
</comment>
<evidence type="ECO:0000256" key="7">
    <source>
        <dbReference type="ARBA" id="ARBA00022643"/>
    </source>
</evidence>
<evidence type="ECO:0000313" key="14">
    <source>
        <dbReference type="Proteomes" id="UP000192527"/>
    </source>
</evidence>
<dbReference type="InterPro" id="IPR004136">
    <property type="entry name" value="NMO"/>
</dbReference>
<dbReference type="GO" id="GO:0009636">
    <property type="term" value="P:response to toxic substance"/>
    <property type="evidence" value="ECO:0007669"/>
    <property type="project" value="UniProtKB-KW"/>
</dbReference>
<comment type="cofactor">
    <cofactor evidence="1">
        <name>FMN</name>
        <dbReference type="ChEBI" id="CHEBI:58210"/>
    </cofactor>
</comment>
<evidence type="ECO:0000256" key="2">
    <source>
        <dbReference type="ARBA" id="ARBA00003535"/>
    </source>
</evidence>
<evidence type="ECO:0000256" key="5">
    <source>
        <dbReference type="ARBA" id="ARBA00022575"/>
    </source>
</evidence>
<keyword evidence="8" id="KW-0547">Nucleotide-binding</keyword>
<dbReference type="CDD" id="cd04730">
    <property type="entry name" value="NPD_like"/>
    <property type="match status" value="1"/>
</dbReference>
<evidence type="ECO:0000256" key="12">
    <source>
        <dbReference type="ARBA" id="ARBA00049401"/>
    </source>
</evidence>
<evidence type="ECO:0000256" key="3">
    <source>
        <dbReference type="ARBA" id="ARBA00009881"/>
    </source>
</evidence>
<keyword evidence="6" id="KW-0285">Flavoprotein</keyword>
<comment type="function">
    <text evidence="2">Nitronate monooxygenase that uses molecular oxygen to catalyze the oxidative denitrification of alkyl nitronates. Acts on propionate 3-nitronate (P3N), the presumed physiological substrate. Probably functions in the detoxification of P3N, a metabolic poison produced by plants and fungi as a defense mechanism.</text>
</comment>
<reference evidence="13 14" key="1">
    <citation type="submission" date="2017-04" db="EMBL/GenBank/DDBJ databases">
        <title>The whole genome sequencing and assembly of Halobacillus mangrovi strain.</title>
        <authorList>
            <person name="Lee S.-J."/>
            <person name="Park M.-K."/>
            <person name="Kim J.-Y."/>
            <person name="Lee Y.-J."/>
            <person name="Yi H."/>
            <person name="Bahn Y.-S."/>
            <person name="Kim J.F."/>
            <person name="Lee D.-W."/>
        </authorList>
    </citation>
    <scope>NUCLEOTIDE SEQUENCE [LARGE SCALE GENOMIC DNA]</scope>
    <source>
        <strain evidence="13 14">KTB 131</strain>
    </source>
</reference>
<keyword evidence="10 13" id="KW-0503">Monooxygenase</keyword>
<dbReference type="Proteomes" id="UP000192527">
    <property type="component" value="Chromosome"/>
</dbReference>
<evidence type="ECO:0000256" key="4">
    <source>
        <dbReference type="ARBA" id="ARBA00013457"/>
    </source>
</evidence>
<gene>
    <name evidence="13" type="ORF">HM131_13540</name>
</gene>